<feature type="coiled-coil region" evidence="9">
    <location>
        <begin position="89"/>
        <end position="160"/>
    </location>
</feature>
<keyword evidence="3" id="KW-0809">Transit peptide</keyword>
<evidence type="ECO:0000256" key="8">
    <source>
        <dbReference type="ARBA" id="ARBA00035344"/>
    </source>
</evidence>
<gene>
    <name evidence="10" type="ORF">DGYR_LOCUS2076</name>
</gene>
<comment type="similarity">
    <text evidence="2">Belongs to the mitochondrion-specific ribosomal protein mS26 family.</text>
</comment>
<evidence type="ECO:0000256" key="4">
    <source>
        <dbReference type="ARBA" id="ARBA00022980"/>
    </source>
</evidence>
<comment type="caution">
    <text evidence="10">The sequence shown here is derived from an EMBL/GenBank/DDBJ whole genome shotgun (WGS) entry which is preliminary data.</text>
</comment>
<evidence type="ECO:0000256" key="6">
    <source>
        <dbReference type="ARBA" id="ARBA00023274"/>
    </source>
</evidence>
<comment type="subcellular location">
    <subcellularLocation>
        <location evidence="1">Mitochondrion</location>
    </subcellularLocation>
</comment>
<keyword evidence="11" id="KW-1185">Reference proteome</keyword>
<sequence length="216" mass="25771">MSLQSVFSRFLPNLRVIRQNGINAQQLRFRKRRWAPIAASKLYVVPPDPHFPEWDQLRKLEKVYATEMRSIRQAFVKERQQIKYAQTEAAEVVQKRKDEFQALKKLNNEWNDRVGKIRQERQILEDEAAEERRIRELIALEEEEKRIRMENERLVREEIENSKQFIDMDDIDNEIEKALNSRADYNFAIDVFGNRYYNSSQTSSETSSIQDTQKGS</sequence>
<proteinExistence type="inferred from homology"/>
<dbReference type="EMBL" id="CAJFCJ010000003">
    <property type="protein sequence ID" value="CAD5113027.1"/>
    <property type="molecule type" value="Genomic_DNA"/>
</dbReference>
<evidence type="ECO:0000256" key="1">
    <source>
        <dbReference type="ARBA" id="ARBA00004173"/>
    </source>
</evidence>
<accession>A0A7I8VBG3</accession>
<evidence type="ECO:0000256" key="3">
    <source>
        <dbReference type="ARBA" id="ARBA00022946"/>
    </source>
</evidence>
<dbReference type="InterPro" id="IPR026140">
    <property type="entry name" value="Ribosomal_mS26"/>
</dbReference>
<dbReference type="AlphaFoldDB" id="A0A7I8VBG3"/>
<dbReference type="PANTHER" id="PTHR21035">
    <property type="entry name" value="28S RIBOSOMAL PROTEIN S26, MITOCHONDRIAL"/>
    <property type="match status" value="1"/>
</dbReference>
<dbReference type="Proteomes" id="UP000549394">
    <property type="component" value="Unassembled WGS sequence"/>
</dbReference>
<keyword evidence="5" id="KW-0496">Mitochondrion</keyword>
<evidence type="ECO:0000313" key="11">
    <source>
        <dbReference type="Proteomes" id="UP000549394"/>
    </source>
</evidence>
<organism evidence="10 11">
    <name type="scientific">Dimorphilus gyrociliatus</name>
    <dbReference type="NCBI Taxonomy" id="2664684"/>
    <lineage>
        <taxon>Eukaryota</taxon>
        <taxon>Metazoa</taxon>
        <taxon>Spiralia</taxon>
        <taxon>Lophotrochozoa</taxon>
        <taxon>Annelida</taxon>
        <taxon>Polychaeta</taxon>
        <taxon>Polychaeta incertae sedis</taxon>
        <taxon>Dinophilidae</taxon>
        <taxon>Dimorphilus</taxon>
    </lineage>
</organism>
<evidence type="ECO:0000256" key="5">
    <source>
        <dbReference type="ARBA" id="ARBA00023128"/>
    </source>
</evidence>
<keyword evidence="4" id="KW-0689">Ribosomal protein</keyword>
<evidence type="ECO:0000256" key="7">
    <source>
        <dbReference type="ARBA" id="ARBA00035138"/>
    </source>
</evidence>
<evidence type="ECO:0000313" key="10">
    <source>
        <dbReference type="EMBL" id="CAD5113027.1"/>
    </source>
</evidence>
<evidence type="ECO:0000256" key="9">
    <source>
        <dbReference type="SAM" id="Coils"/>
    </source>
</evidence>
<dbReference type="GO" id="GO:0005763">
    <property type="term" value="C:mitochondrial small ribosomal subunit"/>
    <property type="evidence" value="ECO:0007669"/>
    <property type="project" value="InterPro"/>
</dbReference>
<evidence type="ECO:0000256" key="2">
    <source>
        <dbReference type="ARBA" id="ARBA00009672"/>
    </source>
</evidence>
<dbReference type="Pfam" id="PF14943">
    <property type="entry name" value="MRP-S26"/>
    <property type="match status" value="1"/>
</dbReference>
<protein>
    <recommendedName>
        <fullName evidence="7">Small ribosomal subunit protein mS26</fullName>
    </recommendedName>
    <alternativeName>
        <fullName evidence="8">28S ribosomal protein S26, mitochondrial</fullName>
    </alternativeName>
</protein>
<reference evidence="10 11" key="1">
    <citation type="submission" date="2020-08" db="EMBL/GenBank/DDBJ databases">
        <authorList>
            <person name="Hejnol A."/>
        </authorList>
    </citation>
    <scope>NUCLEOTIDE SEQUENCE [LARGE SCALE GENOMIC DNA]</scope>
</reference>
<keyword evidence="9" id="KW-0175">Coiled coil</keyword>
<dbReference type="OrthoDB" id="5988811at2759"/>
<keyword evidence="6" id="KW-0687">Ribonucleoprotein</keyword>
<dbReference type="PANTHER" id="PTHR21035:SF2">
    <property type="entry name" value="SMALL RIBOSOMAL SUBUNIT PROTEIN MS26"/>
    <property type="match status" value="1"/>
</dbReference>
<name>A0A7I8VBG3_9ANNE</name>